<dbReference type="Gene3D" id="3.60.21.10">
    <property type="match status" value="1"/>
</dbReference>
<evidence type="ECO:0000259" key="2">
    <source>
        <dbReference type="Pfam" id="PF12850"/>
    </source>
</evidence>
<organism evidence="3 4">
    <name type="scientific">Glaciecola nitratireducens (strain JCM 12485 / KCTC 12276 / FR1064)</name>
    <dbReference type="NCBI Taxonomy" id="1085623"/>
    <lineage>
        <taxon>Bacteria</taxon>
        <taxon>Pseudomonadati</taxon>
        <taxon>Pseudomonadota</taxon>
        <taxon>Gammaproteobacteria</taxon>
        <taxon>Alteromonadales</taxon>
        <taxon>Alteromonadaceae</taxon>
        <taxon>Brumicola</taxon>
    </lineage>
</organism>
<dbReference type="Proteomes" id="UP000009282">
    <property type="component" value="Chromosome"/>
</dbReference>
<dbReference type="PIRSF" id="PIRSF000887">
    <property type="entry name" value="Pesterase_MJ0037"/>
    <property type="match status" value="1"/>
</dbReference>
<dbReference type="HOGENOM" id="CLU_075478_2_0_6"/>
<reference evidence="3 4" key="1">
    <citation type="journal article" date="2011" name="J. Bacteriol.">
        <title>Complete genome sequence of seawater bacterium Glaciecola nitratireducens FR1064T.</title>
        <authorList>
            <person name="Bian F."/>
            <person name="Qin Q.L."/>
            <person name="Xie B.B."/>
            <person name="Shu Y.L."/>
            <person name="Zhang X.Y."/>
            <person name="Yu Y."/>
            <person name="Chen B."/>
            <person name="Chen X.L."/>
            <person name="Zhou B.C."/>
            <person name="Zhang Y.Z."/>
        </authorList>
    </citation>
    <scope>NUCLEOTIDE SEQUENCE [LARGE SCALE GENOMIC DNA]</scope>
    <source>
        <strain evidence="4">JCM 12485 / KCTC 12276 / FR1064</strain>
    </source>
</reference>
<dbReference type="InterPro" id="IPR024654">
    <property type="entry name" value="Calcineurin-like_PHP_lpxH"/>
</dbReference>
<dbReference type="NCBIfam" id="TIGR04123">
    <property type="entry name" value="P_estr_lig_assc"/>
    <property type="match status" value="1"/>
</dbReference>
<dbReference type="Pfam" id="PF12850">
    <property type="entry name" value="Metallophos_2"/>
    <property type="match status" value="1"/>
</dbReference>
<evidence type="ECO:0000313" key="3">
    <source>
        <dbReference type="EMBL" id="AEP31172.1"/>
    </source>
</evidence>
<proteinExistence type="inferred from homology"/>
<protein>
    <submittedName>
        <fullName evidence="3">Metallophosphoesterase</fullName>
    </submittedName>
</protein>
<dbReference type="RefSeq" id="WP_014110043.1">
    <property type="nucleotide sequence ID" value="NC_016041.1"/>
</dbReference>
<dbReference type="InterPro" id="IPR024173">
    <property type="entry name" value="Pesterase_MJ0037-like"/>
</dbReference>
<dbReference type="SUPFAM" id="SSF56300">
    <property type="entry name" value="Metallo-dependent phosphatases"/>
    <property type="match status" value="1"/>
</dbReference>
<dbReference type="EMBL" id="CP003060">
    <property type="protein sequence ID" value="AEP31172.1"/>
    <property type="molecule type" value="Genomic_DNA"/>
</dbReference>
<gene>
    <name evidence="3" type="ordered locus">GNIT_3077</name>
</gene>
<feature type="domain" description="Calcineurin-like phosphoesterase" evidence="2">
    <location>
        <begin position="41"/>
        <end position="185"/>
    </location>
</feature>
<dbReference type="STRING" id="1085623.GNIT_3077"/>
<dbReference type="OrthoDB" id="9795838at2"/>
<evidence type="ECO:0000313" key="4">
    <source>
        <dbReference type="Proteomes" id="UP000009282"/>
    </source>
</evidence>
<comment type="similarity">
    <text evidence="1">Belongs to the metallophosphoesterase superfamily. YfcE family.</text>
</comment>
<dbReference type="PANTHER" id="PTHR39323:SF1">
    <property type="entry name" value="BLR1149 PROTEIN"/>
    <property type="match status" value="1"/>
</dbReference>
<dbReference type="PANTHER" id="PTHR39323">
    <property type="entry name" value="BLR1149 PROTEIN"/>
    <property type="match status" value="1"/>
</dbReference>
<name>G4QIL7_GLANF</name>
<keyword evidence="4" id="KW-1185">Reference proteome</keyword>
<dbReference type="InterPro" id="IPR029052">
    <property type="entry name" value="Metallo-depent_PP-like"/>
</dbReference>
<accession>G4QIL7</accession>
<dbReference type="KEGG" id="gni:GNIT_3077"/>
<sequence length="244" mass="27508">MISEKALIARLSHKQSCIVEFANNRFLLDASGTIFWPDFDLLIFSDLHFEKGSFLSQFANPLPRMDTRKTLDNMQKVLATYQPKCVVCLGDSFHDGNAISRMETSNIQLLNSMVGSVQNWQWVLGNHDPEIPKEIAGESFVSLKQHNILLVHEPEDLKKINEEQASTQTITAQIIGHFHPKMRTKQSGHSMSGKCFIVANDVLLMPAFGQYTGGLSVDDKAIKNIITEKPAQFLLYGQKIFNIR</sequence>
<evidence type="ECO:0000256" key="1">
    <source>
        <dbReference type="ARBA" id="ARBA00008950"/>
    </source>
</evidence>
<dbReference type="eggNOG" id="COG1407">
    <property type="taxonomic scope" value="Bacteria"/>
</dbReference>
<dbReference type="InterPro" id="IPR026336">
    <property type="entry name" value="PdeM-like"/>
</dbReference>
<dbReference type="AlphaFoldDB" id="G4QIL7"/>